<dbReference type="PANTHER" id="PTHR13038:SF10">
    <property type="entry name" value="AUTOPHAGY-RELATED PROTEIN 9"/>
    <property type="match status" value="1"/>
</dbReference>
<dbReference type="Pfam" id="PF04109">
    <property type="entry name" value="ATG9"/>
    <property type="match status" value="1"/>
</dbReference>
<feature type="region of interest" description="Disordered" evidence="11">
    <location>
        <begin position="520"/>
        <end position="549"/>
    </location>
</feature>
<keyword evidence="13" id="KW-1185">Reference proteome</keyword>
<accession>A0A0R3UFC7</accession>
<keyword evidence="5 10" id="KW-0812">Transmembrane</keyword>
<evidence type="ECO:0000256" key="9">
    <source>
        <dbReference type="ARBA" id="ARBA00023136"/>
    </source>
</evidence>
<feature type="transmembrane region" description="Helical" evidence="10">
    <location>
        <begin position="70"/>
        <end position="90"/>
    </location>
</feature>
<evidence type="ECO:0000256" key="7">
    <source>
        <dbReference type="ARBA" id="ARBA00023006"/>
    </source>
</evidence>
<dbReference type="STRING" id="53468.A0A0R3UFC7"/>
<keyword evidence="9 10" id="KW-0472">Membrane</keyword>
<dbReference type="Proteomes" id="UP000267029">
    <property type="component" value="Unassembled WGS sequence"/>
</dbReference>
<dbReference type="GO" id="GO:0000422">
    <property type="term" value="P:autophagy of mitochondrion"/>
    <property type="evidence" value="ECO:0007669"/>
    <property type="project" value="TreeGrafter"/>
</dbReference>
<reference evidence="12 13" key="1">
    <citation type="submission" date="2018-10" db="EMBL/GenBank/DDBJ databases">
        <authorList>
            <consortium name="Pathogen Informatics"/>
        </authorList>
    </citation>
    <scope>NUCLEOTIDE SEQUENCE [LARGE SCALE GENOMIC DNA]</scope>
</reference>
<dbReference type="GO" id="GO:0034497">
    <property type="term" value="P:protein localization to phagophore assembly site"/>
    <property type="evidence" value="ECO:0007669"/>
    <property type="project" value="TreeGrafter"/>
</dbReference>
<dbReference type="WBParaSite" id="MCU_000915-RA">
    <property type="protein sequence ID" value="MCU_000915-RA"/>
    <property type="gene ID" value="MCU_000915"/>
</dbReference>
<evidence type="ECO:0000256" key="11">
    <source>
        <dbReference type="SAM" id="MobiDB-lite"/>
    </source>
</evidence>
<evidence type="ECO:0000313" key="14">
    <source>
        <dbReference type="WBParaSite" id="MCU_000915-RA"/>
    </source>
</evidence>
<protein>
    <recommendedName>
        <fullName evidence="3 10">Autophagy-related protein 9</fullName>
    </recommendedName>
</protein>
<gene>
    <name evidence="12" type="ORF">MCOS_LOCUS5802</name>
</gene>
<comment type="subcellular location">
    <subcellularLocation>
        <location evidence="1 10">Preautophagosomal structure membrane</location>
        <topology evidence="1 10">Multi-pass membrane protein</topology>
    </subcellularLocation>
</comment>
<evidence type="ECO:0000256" key="4">
    <source>
        <dbReference type="ARBA" id="ARBA00022448"/>
    </source>
</evidence>
<evidence type="ECO:0000256" key="8">
    <source>
        <dbReference type="ARBA" id="ARBA00023055"/>
    </source>
</evidence>
<feature type="compositionally biased region" description="Low complexity" evidence="11">
    <location>
        <begin position="886"/>
        <end position="900"/>
    </location>
</feature>
<comment type="function">
    <text evidence="10">Phospholipid scramblase involved in autophagy. Cycles between the preautophagosomal structure/phagophore assembly site (PAS) and the cytoplasmic vesicle pool and supplies membrane for the growing autophagosome. Lipid scramblase activity plays a key role in preautophagosomal structure/phagophore assembly by distributing the phospholipids that arrive through ATG2 from the cytoplasmic to the luminal leaflet of the bilayer, thereby driving autophagosomal membrane expansion.</text>
</comment>
<dbReference type="EMBL" id="UXSR01005214">
    <property type="protein sequence ID" value="VDD79799.1"/>
    <property type="molecule type" value="Genomic_DNA"/>
</dbReference>
<feature type="transmembrane region" description="Helical" evidence="10">
    <location>
        <begin position="280"/>
        <end position="302"/>
    </location>
</feature>
<dbReference type="GO" id="GO:0006869">
    <property type="term" value="P:lipid transport"/>
    <property type="evidence" value="ECO:0007669"/>
    <property type="project" value="UniProtKB-KW"/>
</dbReference>
<evidence type="ECO:0000313" key="13">
    <source>
        <dbReference type="Proteomes" id="UP000267029"/>
    </source>
</evidence>
<dbReference type="GO" id="GO:0061709">
    <property type="term" value="P:reticulophagy"/>
    <property type="evidence" value="ECO:0007669"/>
    <property type="project" value="TreeGrafter"/>
</dbReference>
<sequence length="919" mass="102941">MPLVDRAQYEVLRDDDVPYNNADTAYPSTAALQLDSTHNLDLFFSQIYEYHQLGGYTVIATRYALSSLKFVFLFFCLVEILVCLKWDQLLDPKANIFTWDDVALSPAVCWASLPAFAALCLILAIFVFAYHLVRSCITLSQLWGVRRFCTIVLDMPTSDSDLGDLTWSEVLRRVLAVQVQMPISRTKDCLDELDIYNRILRQTNYLIGMVNREIIPLRFHVPFISGFYVYLPNYYLLNLKLLLFWGPKCPFASYSQLRMEYKYLSKREDLSNELAKQSRIIGFIGLLLSPVAFLVQFLLFLFSNAQRLRNEPGQLFGRSWSNYARLYLRHFNELPHEFNVRLNQAYLPATQYLECFQSRLLNTVASHLAFTLGGISVSLFLASLFRENLIHLTGYLAAMAIGGLIAKVCVNVLPTNDTAYFPKTKLISTLARIHYMPDSWKENAHTYKVRHEFSQLFQFRIVGALEEILSPFLTPLIMLFCVPKRSLDIVDFLRNFTVDLEGVGDICSFAQLDIPRHGDPEWCPMDDVTPPSPSSRDADSEDGSSGVQNFPAIGGKTELSLMHFHHTNPNWNLPPDSRAFLAAVRRQALNDIQRHQQEQADMLWGIQAATTASLFGSLYATHDVRTTAVASAQQTSDQFYSSDFSTHHIKNVSHLPTTNEQPSFGLSGALLESVMKANPETSNTGTETPGELSPPGLPSRTERPGNSRTPTAASLPAAPVPLALPLFGMNPSVMATSGLCYSQQIPYQPYTSQMDDKIGMNVSYMSPSVAGSLSYGDLTTDMNISSLYIHELHQRRRNQHRLSHTSLIIPPPGSSTLRQLSLNTEGFQDEIRYQQPGHRYLGAAGRGRSHASGPSVSGGLRSARQFVEVVEEEADGEEEAMPQQQTASTTSSTETRTGTSPNIINDGVQKWPNLPPPTC</sequence>
<evidence type="ECO:0000256" key="6">
    <source>
        <dbReference type="ARBA" id="ARBA00022989"/>
    </source>
</evidence>
<feature type="region of interest" description="Disordered" evidence="11">
    <location>
        <begin position="840"/>
        <end position="919"/>
    </location>
</feature>
<dbReference type="GO" id="GO:0005776">
    <property type="term" value="C:autophagosome"/>
    <property type="evidence" value="ECO:0007669"/>
    <property type="project" value="TreeGrafter"/>
</dbReference>
<dbReference type="GO" id="GO:0034045">
    <property type="term" value="C:phagophore assembly site membrane"/>
    <property type="evidence" value="ECO:0007669"/>
    <property type="project" value="UniProtKB-SubCell"/>
</dbReference>
<evidence type="ECO:0000256" key="3">
    <source>
        <dbReference type="ARBA" id="ARBA00018074"/>
    </source>
</evidence>
<comment type="similarity">
    <text evidence="2 10">Belongs to the ATG9 family.</text>
</comment>
<organism evidence="12 13">
    <name type="scientific">Mesocestoides corti</name>
    <name type="common">Flatworm</name>
    <dbReference type="NCBI Taxonomy" id="53468"/>
    <lineage>
        <taxon>Eukaryota</taxon>
        <taxon>Metazoa</taxon>
        <taxon>Spiralia</taxon>
        <taxon>Lophotrochozoa</taxon>
        <taxon>Platyhelminthes</taxon>
        <taxon>Cestoda</taxon>
        <taxon>Eucestoda</taxon>
        <taxon>Cyclophyllidea</taxon>
        <taxon>Mesocestoididae</taxon>
        <taxon>Mesocestoides</taxon>
    </lineage>
</organism>
<name>A0A0R3UFC7_MESCO</name>
<evidence type="ECO:0000256" key="10">
    <source>
        <dbReference type="RuleBase" id="RU364027"/>
    </source>
</evidence>
<dbReference type="OrthoDB" id="2020634at2759"/>
<dbReference type="PANTHER" id="PTHR13038">
    <property type="entry name" value="APG9 AUTOPHAGY 9"/>
    <property type="match status" value="1"/>
</dbReference>
<feature type="region of interest" description="Disordered" evidence="11">
    <location>
        <begin position="679"/>
        <end position="715"/>
    </location>
</feature>
<feature type="transmembrane region" description="Helical" evidence="10">
    <location>
        <begin position="110"/>
        <end position="133"/>
    </location>
</feature>
<dbReference type="AlphaFoldDB" id="A0A0R3UFC7"/>
<proteinExistence type="inferred from homology"/>
<reference evidence="14" key="2">
    <citation type="submission" date="2019-11" db="UniProtKB">
        <authorList>
            <consortium name="WormBaseParasite"/>
        </authorList>
    </citation>
    <scope>IDENTIFICATION</scope>
</reference>
<evidence type="ECO:0000256" key="2">
    <source>
        <dbReference type="ARBA" id="ARBA00006185"/>
    </source>
</evidence>
<feature type="transmembrane region" description="Helical" evidence="10">
    <location>
        <begin position="392"/>
        <end position="413"/>
    </location>
</feature>
<dbReference type="InterPro" id="IPR007241">
    <property type="entry name" value="Autophagy-rel_prot_9"/>
</dbReference>
<evidence type="ECO:0000256" key="1">
    <source>
        <dbReference type="ARBA" id="ARBA00004511"/>
    </source>
</evidence>
<feature type="transmembrane region" description="Helical" evidence="10">
    <location>
        <begin position="364"/>
        <end position="385"/>
    </location>
</feature>
<evidence type="ECO:0000256" key="5">
    <source>
        <dbReference type="ARBA" id="ARBA00022692"/>
    </source>
</evidence>
<keyword evidence="7 10" id="KW-0072">Autophagy</keyword>
<keyword evidence="6 10" id="KW-1133">Transmembrane helix</keyword>
<dbReference type="GO" id="GO:0034727">
    <property type="term" value="P:piecemeal microautophagy of the nucleus"/>
    <property type="evidence" value="ECO:0007669"/>
    <property type="project" value="TreeGrafter"/>
</dbReference>
<keyword evidence="8 10" id="KW-0445">Lipid transport</keyword>
<keyword evidence="4 10" id="KW-0813">Transport</keyword>
<evidence type="ECO:0000313" key="12">
    <source>
        <dbReference type="EMBL" id="VDD79799.1"/>
    </source>
</evidence>
<feature type="compositionally biased region" description="Acidic residues" evidence="11">
    <location>
        <begin position="869"/>
        <end position="880"/>
    </location>
</feature>